<dbReference type="InterPro" id="IPR036162">
    <property type="entry name" value="Resolvase-like_N_sf"/>
</dbReference>
<feature type="domain" description="Resolvase/invertase-type recombinase catalytic" evidence="1">
    <location>
        <begin position="19"/>
        <end position="105"/>
    </location>
</feature>
<dbReference type="InterPro" id="IPR038109">
    <property type="entry name" value="DNA_bind_recomb_sf"/>
</dbReference>
<dbReference type="EMBL" id="CP089044">
    <property type="protein sequence ID" value="UYF76519.1"/>
    <property type="molecule type" value="Genomic_DNA"/>
</dbReference>
<dbReference type="GO" id="GO:0000150">
    <property type="term" value="F:DNA strand exchange activity"/>
    <property type="evidence" value="ECO:0007669"/>
    <property type="project" value="InterPro"/>
</dbReference>
<organism evidence="3 4">
    <name type="scientific">Acinetobacter ursingii</name>
    <dbReference type="NCBI Taxonomy" id="108980"/>
    <lineage>
        <taxon>Bacteria</taxon>
        <taxon>Pseudomonadati</taxon>
        <taxon>Pseudomonadota</taxon>
        <taxon>Gammaproteobacteria</taxon>
        <taxon>Moraxellales</taxon>
        <taxon>Moraxellaceae</taxon>
        <taxon>Acinetobacter</taxon>
    </lineage>
</organism>
<proteinExistence type="predicted"/>
<dbReference type="PANTHER" id="PTHR30461">
    <property type="entry name" value="DNA-INVERTASE FROM LAMBDOID PROPHAGE"/>
    <property type="match status" value="1"/>
</dbReference>
<dbReference type="RefSeq" id="WP_262442881.1">
    <property type="nucleotide sequence ID" value="NZ_CP089044.1"/>
</dbReference>
<dbReference type="Pfam" id="PF07508">
    <property type="entry name" value="Recombinase"/>
    <property type="match status" value="1"/>
</dbReference>
<evidence type="ECO:0000259" key="2">
    <source>
        <dbReference type="PROSITE" id="PS51737"/>
    </source>
</evidence>
<dbReference type="PROSITE" id="PS51737">
    <property type="entry name" value="RECOMBINASE_DNA_BIND"/>
    <property type="match status" value="1"/>
</dbReference>
<dbReference type="InterPro" id="IPR006119">
    <property type="entry name" value="Resolv_N"/>
</dbReference>
<dbReference type="PROSITE" id="PS51736">
    <property type="entry name" value="RECOMBINASES_3"/>
    <property type="match status" value="1"/>
</dbReference>
<gene>
    <name evidence="3" type="ORF">LSO58_06500</name>
</gene>
<dbReference type="PANTHER" id="PTHR30461:SF23">
    <property type="entry name" value="DNA RECOMBINASE-RELATED"/>
    <property type="match status" value="1"/>
</dbReference>
<dbReference type="Proteomes" id="UP001164081">
    <property type="component" value="Chromosome"/>
</dbReference>
<accession>A0AA46P2X7</accession>
<dbReference type="GO" id="GO:0003677">
    <property type="term" value="F:DNA binding"/>
    <property type="evidence" value="ECO:0007669"/>
    <property type="project" value="InterPro"/>
</dbReference>
<dbReference type="AlphaFoldDB" id="A0AA46P2X7"/>
<dbReference type="FunFam" id="3.40.50.1390:FF:000008">
    <property type="entry name" value="DNA recombinase"/>
    <property type="match status" value="1"/>
</dbReference>
<dbReference type="Pfam" id="PF00239">
    <property type="entry name" value="Resolvase"/>
    <property type="match status" value="1"/>
</dbReference>
<feature type="domain" description="Recombinase" evidence="2">
    <location>
        <begin position="200"/>
        <end position="323"/>
    </location>
</feature>
<dbReference type="InterPro" id="IPR011109">
    <property type="entry name" value="DNA_bind_recombinase_dom"/>
</dbReference>
<dbReference type="Gene3D" id="3.40.50.1390">
    <property type="entry name" value="Resolvase, N-terminal catalytic domain"/>
    <property type="match status" value="1"/>
</dbReference>
<sequence length="522" mass="60917">MNPANTSQQGSLNLEPRIRAAQYVRMSTDHQQYSTINQSDKIREYAEKNNIEIVRSYEDHGKSGLNISGRSGFQQLIKDVQLGNTDFELILVYDITRWGRFQNADESAYYEYTCYQAGIKIVYCAEQFTNDGTMVANIFKNLGRSMAGKTSWELSNKVFIGQCRLIEMGYRQGGTAGYGLRRAMLNPQHEIKAILKMGEHKSFQMDRVILIPGPEEEIKIVHQIYDWFINQSLSEKQIAHHLNEKGIKTDFDREWTRDTVHEILTNPKYIGHNVFNRTSNKLKKIHVRNPPEQWIRKDNAFEAIVPVDIFYTAQGIIRERSRRYTEQELIEQLKILYQKHGYLSGIIINESDSVPTTSVYSNRFGSLLRAYELVGFKPNHDYQYLEVNKFLRRLHPEITQQVIEEMTKLNGTIHKDPITDIISINGEISISLVLTRSHQLSSGNYRWKVRFDTTLNPDITVVVRLNRTNTEIKDYYLLPRLDFMQEKISLAEFNPIELDSYRFDNLNYLYGMAEHVKWRLIA</sequence>
<dbReference type="Gene3D" id="3.90.1750.20">
    <property type="entry name" value="Putative Large Serine Recombinase, Chain B, Domain 2"/>
    <property type="match status" value="1"/>
</dbReference>
<protein>
    <submittedName>
        <fullName evidence="3">Recombinase family protein</fullName>
    </submittedName>
</protein>
<reference evidence="3" key="1">
    <citation type="journal article" date="2022" name="J Glob Antimicrob Resist">
        <title>Comparative analysis of IMP-4- and OXA-58-containing plasmids of three carbapenemase-producing Acinetobacter ursingii strains in the Netherlands.</title>
        <authorList>
            <person name="Hendrickx A.P.A."/>
            <person name="Schade R.P."/>
            <person name="Landman F."/>
            <person name="Bosch T."/>
            <person name="Schouls L.M."/>
            <person name="van Dijk K."/>
        </authorList>
    </citation>
    <scope>NUCLEOTIDE SEQUENCE</scope>
    <source>
        <strain evidence="3">RIVM_C010761</strain>
    </source>
</reference>
<dbReference type="SMART" id="SM00857">
    <property type="entry name" value="Resolvase"/>
    <property type="match status" value="1"/>
</dbReference>
<evidence type="ECO:0000259" key="1">
    <source>
        <dbReference type="PROSITE" id="PS51736"/>
    </source>
</evidence>
<dbReference type="SUPFAM" id="SSF53041">
    <property type="entry name" value="Resolvase-like"/>
    <property type="match status" value="1"/>
</dbReference>
<dbReference type="InterPro" id="IPR050639">
    <property type="entry name" value="SSR_resolvase"/>
</dbReference>
<name>A0AA46P2X7_9GAMM</name>
<evidence type="ECO:0000313" key="4">
    <source>
        <dbReference type="Proteomes" id="UP001164081"/>
    </source>
</evidence>
<dbReference type="CDD" id="cd00338">
    <property type="entry name" value="Ser_Recombinase"/>
    <property type="match status" value="1"/>
</dbReference>
<evidence type="ECO:0000313" key="3">
    <source>
        <dbReference type="EMBL" id="UYF76519.1"/>
    </source>
</evidence>